<name>A0A0N7LTK5_9RHOB</name>
<dbReference type="AlphaFoldDB" id="A0A0N7LTK5"/>
<organism evidence="1 2">
    <name type="scientific">Thalassobacter stenotrophicus</name>
    <dbReference type="NCBI Taxonomy" id="266809"/>
    <lineage>
        <taxon>Bacteria</taxon>
        <taxon>Pseudomonadati</taxon>
        <taxon>Pseudomonadota</taxon>
        <taxon>Alphaproteobacteria</taxon>
        <taxon>Rhodobacterales</taxon>
        <taxon>Roseobacteraceae</taxon>
        <taxon>Thalassobacter</taxon>
    </lineage>
</organism>
<dbReference type="EMBL" id="CYRX01000031">
    <property type="protein sequence ID" value="CUH60954.1"/>
    <property type="molecule type" value="Genomic_DNA"/>
</dbReference>
<protein>
    <submittedName>
        <fullName evidence="1">Uncharacterized protein</fullName>
    </submittedName>
</protein>
<accession>A0A0N7LTK5</accession>
<evidence type="ECO:0000313" key="2">
    <source>
        <dbReference type="Proteomes" id="UP000051298"/>
    </source>
</evidence>
<gene>
    <name evidence="1" type="ORF">THS5294_02252</name>
</gene>
<dbReference type="Proteomes" id="UP000051298">
    <property type="component" value="Unassembled WGS sequence"/>
</dbReference>
<dbReference type="RefSeq" id="WP_058123817.1">
    <property type="nucleotide sequence ID" value="NZ_CYRX01000031.1"/>
</dbReference>
<evidence type="ECO:0000313" key="1">
    <source>
        <dbReference type="EMBL" id="CUH60954.1"/>
    </source>
</evidence>
<sequence length="68" mass="7547">MTSSTETRVRREVERAVEGVLDRWATGNVAKDVENYITKLRLTAAHLRSEAQAIDELADQEAQESGSS</sequence>
<proteinExistence type="predicted"/>
<reference evidence="1 2" key="1">
    <citation type="submission" date="2015-09" db="EMBL/GenBank/DDBJ databases">
        <authorList>
            <consortium name="Swine Surveillance"/>
        </authorList>
    </citation>
    <scope>NUCLEOTIDE SEQUENCE [LARGE SCALE GENOMIC DNA]</scope>
    <source>
        <strain evidence="1 2">CECT 5294</strain>
    </source>
</reference>